<protein>
    <submittedName>
        <fullName evidence="2">HAD family hydrolase</fullName>
        <ecNumber evidence="2">3.-.-.-</ecNumber>
    </submittedName>
</protein>
<feature type="region of interest" description="Disordered" evidence="1">
    <location>
        <begin position="54"/>
        <end position="81"/>
    </location>
</feature>
<evidence type="ECO:0000313" key="3">
    <source>
        <dbReference type="Proteomes" id="UP001596220"/>
    </source>
</evidence>
<accession>A0ABW1PAW5</accession>
<organism evidence="2 3">
    <name type="scientific">Saccharothrix lopnurensis</name>
    <dbReference type="NCBI Taxonomy" id="1670621"/>
    <lineage>
        <taxon>Bacteria</taxon>
        <taxon>Bacillati</taxon>
        <taxon>Actinomycetota</taxon>
        <taxon>Actinomycetes</taxon>
        <taxon>Pseudonocardiales</taxon>
        <taxon>Pseudonocardiaceae</taxon>
        <taxon>Saccharothrix</taxon>
    </lineage>
</organism>
<evidence type="ECO:0000256" key="1">
    <source>
        <dbReference type="SAM" id="MobiDB-lite"/>
    </source>
</evidence>
<dbReference type="CDD" id="cd01427">
    <property type="entry name" value="HAD_like"/>
    <property type="match status" value="1"/>
</dbReference>
<dbReference type="RefSeq" id="WP_380638854.1">
    <property type="nucleotide sequence ID" value="NZ_JBHSQO010000030.1"/>
</dbReference>
<evidence type="ECO:0000313" key="2">
    <source>
        <dbReference type="EMBL" id="MFC6092543.1"/>
    </source>
</evidence>
<gene>
    <name evidence="2" type="ORF">ACFP3R_24990</name>
</gene>
<keyword evidence="3" id="KW-1185">Reference proteome</keyword>
<dbReference type="EC" id="3.-.-.-" evidence="2"/>
<dbReference type="InterPro" id="IPR023214">
    <property type="entry name" value="HAD_sf"/>
</dbReference>
<dbReference type="EMBL" id="JBHSQO010000030">
    <property type="protein sequence ID" value="MFC6092543.1"/>
    <property type="molecule type" value="Genomic_DNA"/>
</dbReference>
<reference evidence="3" key="1">
    <citation type="journal article" date="2019" name="Int. J. Syst. Evol. Microbiol.">
        <title>The Global Catalogue of Microorganisms (GCM) 10K type strain sequencing project: providing services to taxonomists for standard genome sequencing and annotation.</title>
        <authorList>
            <consortium name="The Broad Institute Genomics Platform"/>
            <consortium name="The Broad Institute Genome Sequencing Center for Infectious Disease"/>
            <person name="Wu L."/>
            <person name="Ma J."/>
        </authorList>
    </citation>
    <scope>NUCLEOTIDE SEQUENCE [LARGE SCALE GENOMIC DNA]</scope>
    <source>
        <strain evidence="3">CGMCC 4.7246</strain>
    </source>
</reference>
<dbReference type="InterPro" id="IPR023198">
    <property type="entry name" value="PGP-like_dom2"/>
</dbReference>
<dbReference type="Pfam" id="PF00702">
    <property type="entry name" value="Hydrolase"/>
    <property type="match status" value="1"/>
</dbReference>
<comment type="caution">
    <text evidence="2">The sequence shown here is derived from an EMBL/GenBank/DDBJ whole genome shotgun (WGS) entry which is preliminary data.</text>
</comment>
<dbReference type="Gene3D" id="3.40.50.1000">
    <property type="entry name" value="HAD superfamily/HAD-like"/>
    <property type="match status" value="1"/>
</dbReference>
<dbReference type="Gene3D" id="1.10.150.240">
    <property type="entry name" value="Putative phosphatase, domain 2"/>
    <property type="match status" value="1"/>
</dbReference>
<name>A0ABW1PAW5_9PSEU</name>
<dbReference type="InterPro" id="IPR036412">
    <property type="entry name" value="HAD-like_sf"/>
</dbReference>
<keyword evidence="2" id="KW-0378">Hydrolase</keyword>
<dbReference type="Proteomes" id="UP001596220">
    <property type="component" value="Unassembled WGS sequence"/>
</dbReference>
<dbReference type="GO" id="GO:0016787">
    <property type="term" value="F:hydrolase activity"/>
    <property type="evidence" value="ECO:0007669"/>
    <property type="project" value="UniProtKB-KW"/>
</dbReference>
<sequence length="223" mass="23853">MRHIVWDWNGALFDGALFHGALFDGAPSVAPATDEAFARDGWPEGVTPASLLTWPPADHHDRQAGWTSTGAGRSAADRHVRPDRARPAVADAVGALTAWRDAGRTQSLLSSRPHADLLAAARRADIARFFSHVDGLRTTETPGKAAHLRGHLAAVGVDAREVLVIGDRVDDLHAARTCGARPVLHRPDERVPVGRTGARDLGVPVARTLSEAIRWALDQRPGG</sequence>
<dbReference type="SUPFAM" id="SSF56784">
    <property type="entry name" value="HAD-like"/>
    <property type="match status" value="1"/>
</dbReference>
<proteinExistence type="predicted"/>